<organism evidence="2 3">
    <name type="scientific">Aquirufa nivalisilvae</name>
    <dbReference type="NCBI Taxonomy" id="2516557"/>
    <lineage>
        <taxon>Bacteria</taxon>
        <taxon>Pseudomonadati</taxon>
        <taxon>Bacteroidota</taxon>
        <taxon>Cytophagia</taxon>
        <taxon>Cytophagales</taxon>
        <taxon>Flectobacillaceae</taxon>
        <taxon>Aquirufa</taxon>
    </lineage>
</organism>
<feature type="transmembrane region" description="Helical" evidence="1">
    <location>
        <begin position="72"/>
        <end position="94"/>
    </location>
</feature>
<evidence type="ECO:0000256" key="1">
    <source>
        <dbReference type="SAM" id="Phobius"/>
    </source>
</evidence>
<feature type="transmembrane region" description="Helical" evidence="1">
    <location>
        <begin position="6"/>
        <end position="27"/>
    </location>
</feature>
<evidence type="ECO:0000313" key="3">
    <source>
        <dbReference type="Proteomes" id="UP000245468"/>
    </source>
</evidence>
<protein>
    <submittedName>
        <fullName evidence="2">Uncharacterized protein</fullName>
    </submittedName>
</protein>
<keyword evidence="1" id="KW-1133">Transmembrane helix</keyword>
<gene>
    <name evidence="2" type="ORF">HME7025_01092</name>
</gene>
<reference evidence="3" key="1">
    <citation type="submission" date="2018-05" db="EMBL/GenBank/DDBJ databases">
        <title>Pseudarcicella sp. HME7025 Genome sequencing and assembly.</title>
        <authorList>
            <person name="Kim H."/>
            <person name="Kang H."/>
            <person name="Joh K."/>
        </authorList>
    </citation>
    <scope>NUCLEOTIDE SEQUENCE [LARGE SCALE GENOMIC DNA]</scope>
    <source>
        <strain evidence="3">HME7025</strain>
    </source>
</reference>
<dbReference type="Proteomes" id="UP000245468">
    <property type="component" value="Chromosome"/>
</dbReference>
<feature type="transmembrane region" description="Helical" evidence="1">
    <location>
        <begin position="39"/>
        <end position="60"/>
    </location>
</feature>
<keyword evidence="1" id="KW-0812">Transmembrane</keyword>
<keyword evidence="1" id="KW-0472">Membrane</keyword>
<dbReference type="RefSeq" id="WP_154401935.1">
    <property type="nucleotide sequence ID" value="NZ_CP029346.1"/>
</dbReference>
<accession>A0A2S2DUC7</accession>
<dbReference type="EMBL" id="CP029346">
    <property type="protein sequence ID" value="AWL08956.1"/>
    <property type="molecule type" value="Genomic_DNA"/>
</dbReference>
<proteinExistence type="predicted"/>
<dbReference type="AlphaFoldDB" id="A0A2S2DUC7"/>
<evidence type="ECO:0000313" key="2">
    <source>
        <dbReference type="EMBL" id="AWL08956.1"/>
    </source>
</evidence>
<dbReference type="KEGG" id="psez:HME7025_01092"/>
<name>A0A2S2DUC7_9BACT</name>
<sequence length="105" mass="11901">MNTRLLKSLMFSLVLIWIVFYATEGIAKAIWTKNTLKKFNMWLLAAIVFLVGLSLYLIFAPYHLFGPSPSDGYHSLIVTAHLSYLMVGCGLNLFSELDEKKLISQ</sequence>
<keyword evidence="3" id="KW-1185">Reference proteome</keyword>
<dbReference type="OrthoDB" id="9962887at2"/>